<dbReference type="PANTHER" id="PTHR30055">
    <property type="entry name" value="HTH-TYPE TRANSCRIPTIONAL REGULATOR RUTR"/>
    <property type="match status" value="1"/>
</dbReference>
<sequence>MRKIDPAQYRAKRRHIMMAAAPLFAAHGLDGTSTARIREAAGVSSGTLFHYFPSKRAVFVALLTDDDNGDAQRLAAARDRDDPRTALLDLVEDLAAPAASPVAAGLVMEALRQAGNDAELAAALEADSDVELEALAHLVSRSVRESGADPVLDARATAVWIQTIIGALFLRAATETGFDAAAQLRDLRLLLDRLLGETSPRTER</sequence>
<evidence type="ECO:0000256" key="2">
    <source>
        <dbReference type="PROSITE-ProRule" id="PRU00335"/>
    </source>
</evidence>
<keyword evidence="1 2" id="KW-0238">DNA-binding</keyword>
<feature type="domain" description="HTH tetR-type" evidence="3">
    <location>
        <begin position="10"/>
        <end position="70"/>
    </location>
</feature>
<evidence type="ECO:0000259" key="3">
    <source>
        <dbReference type="PROSITE" id="PS50977"/>
    </source>
</evidence>
<dbReference type="PRINTS" id="PR00455">
    <property type="entry name" value="HTHTETR"/>
</dbReference>
<reference evidence="4" key="1">
    <citation type="submission" date="2022-06" db="EMBL/GenBank/DDBJ databases">
        <authorList>
            <person name="Ping M."/>
        </authorList>
    </citation>
    <scope>NUCLEOTIDE SEQUENCE</scope>
    <source>
        <strain evidence="4">JCM11759T</strain>
    </source>
</reference>
<name>A0ABY5D4S2_9ACTN</name>
<dbReference type="EMBL" id="CP099837">
    <property type="protein sequence ID" value="USY18997.1"/>
    <property type="molecule type" value="Genomic_DNA"/>
</dbReference>
<dbReference type="SUPFAM" id="SSF46689">
    <property type="entry name" value="Homeodomain-like"/>
    <property type="match status" value="1"/>
</dbReference>
<accession>A0ABY5D4S2</accession>
<dbReference type="Pfam" id="PF00440">
    <property type="entry name" value="TetR_N"/>
    <property type="match status" value="1"/>
</dbReference>
<dbReference type="InterPro" id="IPR009057">
    <property type="entry name" value="Homeodomain-like_sf"/>
</dbReference>
<dbReference type="InterPro" id="IPR050109">
    <property type="entry name" value="HTH-type_TetR-like_transc_reg"/>
</dbReference>
<evidence type="ECO:0000256" key="1">
    <source>
        <dbReference type="ARBA" id="ARBA00023125"/>
    </source>
</evidence>
<keyword evidence="5" id="KW-1185">Reference proteome</keyword>
<dbReference type="PROSITE" id="PS50977">
    <property type="entry name" value="HTH_TETR_2"/>
    <property type="match status" value="1"/>
</dbReference>
<gene>
    <name evidence="4" type="ORF">NE857_27590</name>
</gene>
<dbReference type="PANTHER" id="PTHR30055:SF226">
    <property type="entry name" value="HTH-TYPE TRANSCRIPTIONAL REGULATOR PKSA"/>
    <property type="match status" value="1"/>
</dbReference>
<evidence type="ECO:0000313" key="4">
    <source>
        <dbReference type="EMBL" id="USY18997.1"/>
    </source>
</evidence>
<evidence type="ECO:0000313" key="5">
    <source>
        <dbReference type="Proteomes" id="UP001055940"/>
    </source>
</evidence>
<protein>
    <submittedName>
        <fullName evidence="4">TetR/AcrR family transcriptional regulator</fullName>
    </submittedName>
</protein>
<dbReference type="InterPro" id="IPR001647">
    <property type="entry name" value="HTH_TetR"/>
</dbReference>
<dbReference type="InterPro" id="IPR023772">
    <property type="entry name" value="DNA-bd_HTH_TetR-type_CS"/>
</dbReference>
<dbReference type="RefSeq" id="WP_254418294.1">
    <property type="nucleotide sequence ID" value="NZ_BAAAJB010000012.1"/>
</dbReference>
<proteinExistence type="predicted"/>
<dbReference type="Gene3D" id="1.10.357.10">
    <property type="entry name" value="Tetracycline Repressor, domain 2"/>
    <property type="match status" value="1"/>
</dbReference>
<organism evidence="4 5">
    <name type="scientific">Nocardiopsis exhalans</name>
    <dbReference type="NCBI Taxonomy" id="163604"/>
    <lineage>
        <taxon>Bacteria</taxon>
        <taxon>Bacillati</taxon>
        <taxon>Actinomycetota</taxon>
        <taxon>Actinomycetes</taxon>
        <taxon>Streptosporangiales</taxon>
        <taxon>Nocardiopsidaceae</taxon>
        <taxon>Nocardiopsis</taxon>
    </lineage>
</organism>
<dbReference type="PROSITE" id="PS01081">
    <property type="entry name" value="HTH_TETR_1"/>
    <property type="match status" value="1"/>
</dbReference>
<feature type="DNA-binding region" description="H-T-H motif" evidence="2">
    <location>
        <begin position="33"/>
        <end position="52"/>
    </location>
</feature>
<dbReference type="Proteomes" id="UP001055940">
    <property type="component" value="Chromosome"/>
</dbReference>